<dbReference type="eggNOG" id="COG4232">
    <property type="taxonomic scope" value="Bacteria"/>
</dbReference>
<evidence type="ECO:0000256" key="1">
    <source>
        <dbReference type="ARBA" id="ARBA00004141"/>
    </source>
</evidence>
<evidence type="ECO:0000259" key="7">
    <source>
        <dbReference type="Pfam" id="PF02683"/>
    </source>
</evidence>
<dbReference type="PANTHER" id="PTHR31272">
    <property type="entry name" value="CYTOCHROME C-TYPE BIOGENESIS PROTEIN HI_1454-RELATED"/>
    <property type="match status" value="1"/>
</dbReference>
<dbReference type="AlphaFoldDB" id="B0TB46"/>
<dbReference type="Pfam" id="PF02683">
    <property type="entry name" value="DsbD_TM"/>
    <property type="match status" value="1"/>
</dbReference>
<gene>
    <name evidence="8" type="primary">dsbD</name>
    <name evidence="8" type="ORF">HM1_0782</name>
</gene>
<feature type="transmembrane region" description="Helical" evidence="6">
    <location>
        <begin position="20"/>
        <end position="49"/>
    </location>
</feature>
<evidence type="ECO:0000313" key="8">
    <source>
        <dbReference type="EMBL" id="ABZ83773.1"/>
    </source>
</evidence>
<comment type="similarity">
    <text evidence="2">Belongs to the DsbD family.</text>
</comment>
<dbReference type="HOGENOM" id="CLU_053225_0_2_9"/>
<organism evidence="8 9">
    <name type="scientific">Heliobacterium modesticaldum (strain ATCC 51547 / Ice1)</name>
    <dbReference type="NCBI Taxonomy" id="498761"/>
    <lineage>
        <taxon>Bacteria</taxon>
        <taxon>Bacillati</taxon>
        <taxon>Bacillota</taxon>
        <taxon>Clostridia</taxon>
        <taxon>Eubacteriales</taxon>
        <taxon>Heliobacteriaceae</taxon>
        <taxon>Heliomicrobium</taxon>
    </lineage>
</organism>
<evidence type="ECO:0000256" key="4">
    <source>
        <dbReference type="ARBA" id="ARBA00022989"/>
    </source>
</evidence>
<keyword evidence="9" id="KW-1185">Reference proteome</keyword>
<proteinExistence type="inferred from homology"/>
<evidence type="ECO:0000256" key="3">
    <source>
        <dbReference type="ARBA" id="ARBA00022692"/>
    </source>
</evidence>
<evidence type="ECO:0000256" key="5">
    <source>
        <dbReference type="ARBA" id="ARBA00023136"/>
    </source>
</evidence>
<keyword evidence="3 6" id="KW-0812">Transmembrane</keyword>
<dbReference type="InterPro" id="IPR003834">
    <property type="entry name" value="Cyt_c_assmbl_TM_dom"/>
</dbReference>
<feature type="transmembrane region" description="Helical" evidence="6">
    <location>
        <begin position="70"/>
        <end position="96"/>
    </location>
</feature>
<dbReference type="OrthoDB" id="9809733at2"/>
<feature type="domain" description="Cytochrome C biogenesis protein transmembrane" evidence="7">
    <location>
        <begin position="18"/>
        <end position="242"/>
    </location>
</feature>
<sequence length="245" mass="25742">MIESLTAFIETVVMQGHWLAMLFVFLGGLLTSIGPCNLSMAPVLFAYIAGTGLNEQQGPSRGDWRRGLTLSLSFTLGTACTFVLLGLLIAFVGGLFGFAQQAFIYLAAFVCLLMGLVMVGALPDVVPSLSGLFGRLGQGMGNKGRQFRGHGGAFFLGLFLGLTGSQCGTPVLLAILGYVLSQGALLYGAMLLFLYAIGRGVPLIAIGTVTGFAGFIPRIAPWGPRLERGAGGLLILLALFMLWNA</sequence>
<reference evidence="8 9" key="1">
    <citation type="journal article" date="2008" name="J. Bacteriol.">
        <title>The genome of Heliobacterium modesticaldum, a phototrophic representative of the Firmicutes containing the simplest photosynthetic apparatus.</title>
        <authorList>
            <person name="Sattley W.M."/>
            <person name="Madigan M.T."/>
            <person name="Swingley W.D."/>
            <person name="Cheung P.C."/>
            <person name="Clocksin K.M."/>
            <person name="Conrad A.L."/>
            <person name="Dejesa L.C."/>
            <person name="Honchak B.M."/>
            <person name="Jung D.O."/>
            <person name="Karbach L.E."/>
            <person name="Kurdoglu A."/>
            <person name="Lahiri S."/>
            <person name="Mastrian S.D."/>
            <person name="Page L.E."/>
            <person name="Taylor H.L."/>
            <person name="Wang Z.T."/>
            <person name="Raymond J."/>
            <person name="Chen M."/>
            <person name="Blankenship R.E."/>
            <person name="Touchman J.W."/>
        </authorList>
    </citation>
    <scope>NUCLEOTIDE SEQUENCE [LARGE SCALE GENOMIC DNA]</scope>
    <source>
        <strain evidence="9">ATCC 51547 / Ice1</strain>
    </source>
</reference>
<evidence type="ECO:0000256" key="6">
    <source>
        <dbReference type="SAM" id="Phobius"/>
    </source>
</evidence>
<dbReference type="STRING" id="498761.HM1_0782"/>
<dbReference type="InterPro" id="IPR051790">
    <property type="entry name" value="Cytochrome_c-biogenesis_DsbD"/>
</dbReference>
<dbReference type="KEGG" id="hmo:HM1_0782"/>
<dbReference type="GO" id="GO:0017004">
    <property type="term" value="P:cytochrome complex assembly"/>
    <property type="evidence" value="ECO:0007669"/>
    <property type="project" value="InterPro"/>
</dbReference>
<accession>B0TB46</accession>
<dbReference type="PANTHER" id="PTHR31272:SF6">
    <property type="entry name" value="CYTOCHROME C-TYPE BIOGENESIS CCDA-LIKE CHLOROPLASTIC PROTEIN"/>
    <property type="match status" value="1"/>
</dbReference>
<keyword evidence="4 6" id="KW-1133">Transmembrane helix</keyword>
<dbReference type="EMBL" id="CP000930">
    <property type="protein sequence ID" value="ABZ83773.1"/>
    <property type="molecule type" value="Genomic_DNA"/>
</dbReference>
<name>B0TB46_HELMI</name>
<comment type="subcellular location">
    <subcellularLocation>
        <location evidence="1">Membrane</location>
        <topology evidence="1">Multi-pass membrane protein</topology>
    </subcellularLocation>
</comment>
<protein>
    <submittedName>
        <fullName evidence="8">Thiol:disulfide interchange protein, putative</fullName>
    </submittedName>
</protein>
<keyword evidence="5 6" id="KW-0472">Membrane</keyword>
<dbReference type="GO" id="GO:0016020">
    <property type="term" value="C:membrane"/>
    <property type="evidence" value="ECO:0007669"/>
    <property type="project" value="UniProtKB-SubCell"/>
</dbReference>
<dbReference type="Proteomes" id="UP000008550">
    <property type="component" value="Chromosome"/>
</dbReference>
<evidence type="ECO:0000313" key="9">
    <source>
        <dbReference type="Proteomes" id="UP000008550"/>
    </source>
</evidence>
<feature type="transmembrane region" description="Helical" evidence="6">
    <location>
        <begin position="226"/>
        <end position="243"/>
    </location>
</feature>
<feature type="transmembrane region" description="Helical" evidence="6">
    <location>
        <begin position="102"/>
        <end position="126"/>
    </location>
</feature>
<evidence type="ECO:0000256" key="2">
    <source>
        <dbReference type="ARBA" id="ARBA00006143"/>
    </source>
</evidence>